<evidence type="ECO:0000256" key="8">
    <source>
        <dbReference type="ARBA" id="ARBA00023077"/>
    </source>
</evidence>
<evidence type="ECO:0000256" key="11">
    <source>
        <dbReference type="PROSITE-ProRule" id="PRU01360"/>
    </source>
</evidence>
<evidence type="ECO:0000256" key="7">
    <source>
        <dbReference type="ARBA" id="ARBA00023065"/>
    </source>
</evidence>
<keyword evidence="6" id="KW-0408">Iron</keyword>
<proteinExistence type="inferred from homology"/>
<evidence type="ECO:0000259" key="14">
    <source>
        <dbReference type="Pfam" id="PF00593"/>
    </source>
</evidence>
<keyword evidence="9 11" id="KW-0472">Membrane</keyword>
<evidence type="ECO:0000256" key="9">
    <source>
        <dbReference type="ARBA" id="ARBA00023136"/>
    </source>
</evidence>
<organism evidence="16 17">
    <name type="scientific">Novosphingobium aquae</name>
    <dbReference type="NCBI Taxonomy" id="3133435"/>
    <lineage>
        <taxon>Bacteria</taxon>
        <taxon>Pseudomonadati</taxon>
        <taxon>Pseudomonadota</taxon>
        <taxon>Alphaproteobacteria</taxon>
        <taxon>Sphingomonadales</taxon>
        <taxon>Sphingomonadaceae</taxon>
        <taxon>Novosphingobium</taxon>
    </lineage>
</organism>
<keyword evidence="8 12" id="KW-0798">TonB box</keyword>
<dbReference type="PROSITE" id="PS52016">
    <property type="entry name" value="TONB_DEPENDENT_REC_3"/>
    <property type="match status" value="1"/>
</dbReference>
<comment type="similarity">
    <text evidence="11 12">Belongs to the TonB-dependent receptor family.</text>
</comment>
<dbReference type="PANTHER" id="PTHR32552">
    <property type="entry name" value="FERRICHROME IRON RECEPTOR-RELATED"/>
    <property type="match status" value="1"/>
</dbReference>
<dbReference type="PANTHER" id="PTHR32552:SF81">
    <property type="entry name" value="TONB-DEPENDENT OUTER MEMBRANE RECEPTOR"/>
    <property type="match status" value="1"/>
</dbReference>
<comment type="subcellular location">
    <subcellularLocation>
        <location evidence="1 11">Cell outer membrane</location>
        <topology evidence="1 11">Multi-pass membrane protein</topology>
    </subcellularLocation>
</comment>
<dbReference type="Pfam" id="PF00593">
    <property type="entry name" value="TonB_dep_Rec_b-barrel"/>
    <property type="match status" value="1"/>
</dbReference>
<dbReference type="InterPro" id="IPR012910">
    <property type="entry name" value="Plug_dom"/>
</dbReference>
<feature type="domain" description="TonB-dependent receptor plug" evidence="15">
    <location>
        <begin position="39"/>
        <end position="144"/>
    </location>
</feature>
<keyword evidence="3 11" id="KW-1134">Transmembrane beta strand</keyword>
<protein>
    <submittedName>
        <fullName evidence="16">TonB-dependent receptor</fullName>
    </submittedName>
</protein>
<evidence type="ECO:0000256" key="10">
    <source>
        <dbReference type="ARBA" id="ARBA00023237"/>
    </source>
</evidence>
<dbReference type="EMBL" id="JBBHJY010000006">
    <property type="protein sequence ID" value="MEJ6010820.1"/>
    <property type="molecule type" value="Genomic_DNA"/>
</dbReference>
<evidence type="ECO:0000256" key="12">
    <source>
        <dbReference type="RuleBase" id="RU003357"/>
    </source>
</evidence>
<keyword evidence="10 11" id="KW-0998">Cell outer membrane</keyword>
<dbReference type="SUPFAM" id="SSF56935">
    <property type="entry name" value="Porins"/>
    <property type="match status" value="1"/>
</dbReference>
<dbReference type="InterPro" id="IPR039426">
    <property type="entry name" value="TonB-dep_rcpt-like"/>
</dbReference>
<keyword evidence="7" id="KW-0406">Ion transport</keyword>
<evidence type="ECO:0000259" key="15">
    <source>
        <dbReference type="Pfam" id="PF07715"/>
    </source>
</evidence>
<feature type="domain" description="TonB-dependent receptor-like beta-barrel" evidence="14">
    <location>
        <begin position="233"/>
        <end position="789"/>
    </location>
</feature>
<dbReference type="Pfam" id="PF07715">
    <property type="entry name" value="Plug"/>
    <property type="match status" value="1"/>
</dbReference>
<evidence type="ECO:0000256" key="13">
    <source>
        <dbReference type="SAM" id="MobiDB-lite"/>
    </source>
</evidence>
<feature type="compositionally biased region" description="Low complexity" evidence="13">
    <location>
        <begin position="1"/>
        <end position="16"/>
    </location>
</feature>
<dbReference type="InterPro" id="IPR036942">
    <property type="entry name" value="Beta-barrel_TonB_sf"/>
</dbReference>
<accession>A0ABU8SAK0</accession>
<keyword evidence="5 11" id="KW-0812">Transmembrane</keyword>
<evidence type="ECO:0000256" key="5">
    <source>
        <dbReference type="ARBA" id="ARBA00022692"/>
    </source>
</evidence>
<evidence type="ECO:0000313" key="16">
    <source>
        <dbReference type="EMBL" id="MEJ6010820.1"/>
    </source>
</evidence>
<evidence type="ECO:0000256" key="2">
    <source>
        <dbReference type="ARBA" id="ARBA00022448"/>
    </source>
</evidence>
<keyword evidence="4" id="KW-0410">Iron transport</keyword>
<evidence type="ECO:0000313" key="17">
    <source>
        <dbReference type="Proteomes" id="UP001379235"/>
    </source>
</evidence>
<dbReference type="Gene3D" id="2.40.170.20">
    <property type="entry name" value="TonB-dependent receptor, beta-barrel domain"/>
    <property type="match status" value="1"/>
</dbReference>
<dbReference type="RefSeq" id="WP_339967641.1">
    <property type="nucleotide sequence ID" value="NZ_JBBHJY010000006.1"/>
</dbReference>
<name>A0ABU8SAK0_9SPHN</name>
<reference evidence="16 17" key="1">
    <citation type="submission" date="2024-03" db="EMBL/GenBank/DDBJ databases">
        <authorList>
            <person name="Jo J.-H."/>
        </authorList>
    </citation>
    <scope>NUCLEOTIDE SEQUENCE [LARGE SCALE GENOMIC DNA]</scope>
    <source>
        <strain evidence="16 17">AS3R-12</strain>
    </source>
</reference>
<evidence type="ECO:0000256" key="4">
    <source>
        <dbReference type="ARBA" id="ARBA00022496"/>
    </source>
</evidence>
<evidence type="ECO:0000256" key="1">
    <source>
        <dbReference type="ARBA" id="ARBA00004571"/>
    </source>
</evidence>
<dbReference type="Proteomes" id="UP001379235">
    <property type="component" value="Unassembled WGS sequence"/>
</dbReference>
<feature type="region of interest" description="Disordered" evidence="13">
    <location>
        <begin position="1"/>
        <end position="24"/>
    </location>
</feature>
<keyword evidence="2 11" id="KW-0813">Transport</keyword>
<sequence length="853" mass="90733">MGTATASHAAEASAEADNQQPQTGQDIVVTAQRREERLLEVPVSVGVINEVQLQQSRVQEVSDLVAVTPGLSFSSTTVRGGGFRIRGVGSTAGNGEPSVSYVVDGVVFADQSVALDQNLFDTQRIEVLRGPQGTLFGKNASSGVISITTKNPTKELEGQVEGTLAEFGEREVRAVLSGPLGDELGFRIAGTHRSLDGYLLNRVTGKKSGGLNQDSIRGKLRWQHGAGTITLSADYNDREDFGLPFTERASTDPNRIALLAGFGVTPSPTNTDQAYDVPTFSGRKSGGVSLSADLDIGNHVLTSITAWRLSNNTPDSLDADGLPVSRQPGSPTLANSYNELLVEAQRSDIGRNEQMSQELRITSPRGGTLEYVGGLYGMWSKDTTGTFRTASQCIAYSAATLTSGPASPLIQVPSTSANCDHPDATRAEILSRGTTNDGNTSSTTSLAAYGQFSLRVLETVKLLGGLRYTSEERSNQAVQGSAFNQSLTFLSTPPAGVRNAFNTGAGLPPTTPIVAGTVLTLPDNPGSIRLAERSDRNLSGRAGVQFQPSTNLDIYATYARGYKGPALNIGTGVYTDPEKSNAYEAGIKALLADRKITANLAVFLTDYSGFQANSFDTTLSRYVIVNAGNVRTKGFEADFTAQPIEGLDLNASVTYAKARVTDFRSAAQCYPGQPIANTAAALVPNPPRDGSCYIIGGTAASPIYGQNVNGGRLPGSTDWKFNVGARYAHPIGQDYFGLIGMNYTWQSDALFDLSQDPNTRQKGYGTFDLNVGFGPQSRRWTITAFARNLFDKQFASTILYTPTSQVNVLNNAPSSATVPATANASPGNYVQLLPRNAFRQFGVTVRLKFGGKD</sequence>
<evidence type="ECO:0000256" key="6">
    <source>
        <dbReference type="ARBA" id="ARBA00023004"/>
    </source>
</evidence>
<comment type="caution">
    <text evidence="16">The sequence shown here is derived from an EMBL/GenBank/DDBJ whole genome shotgun (WGS) entry which is preliminary data.</text>
</comment>
<keyword evidence="17" id="KW-1185">Reference proteome</keyword>
<dbReference type="InterPro" id="IPR000531">
    <property type="entry name" value="Beta-barrel_TonB"/>
</dbReference>
<evidence type="ECO:0000256" key="3">
    <source>
        <dbReference type="ARBA" id="ARBA00022452"/>
    </source>
</evidence>
<keyword evidence="16" id="KW-0675">Receptor</keyword>
<gene>
    <name evidence="16" type="ORF">WG900_12930</name>
</gene>